<feature type="region of interest" description="Disordered" evidence="6">
    <location>
        <begin position="179"/>
        <end position="236"/>
    </location>
</feature>
<evidence type="ECO:0000313" key="9">
    <source>
        <dbReference type="Proteomes" id="UP000015105"/>
    </source>
</evidence>
<dbReference type="PANTHER" id="PTHR45839">
    <property type="match status" value="1"/>
</dbReference>
<reference evidence="8" key="5">
    <citation type="journal article" date="2021" name="G3 (Bethesda)">
        <title>Aegilops tauschii genome assembly Aet v5.0 features greater sequence contiguity and improved annotation.</title>
        <authorList>
            <person name="Wang L."/>
            <person name="Zhu T."/>
            <person name="Rodriguez J.C."/>
            <person name="Deal K.R."/>
            <person name="Dubcovsky J."/>
            <person name="McGuire P.E."/>
            <person name="Lux T."/>
            <person name="Spannagl M."/>
            <person name="Mayer K.F.X."/>
            <person name="Baldrich P."/>
            <person name="Meyers B.C."/>
            <person name="Huo N."/>
            <person name="Gu Y.Q."/>
            <person name="Zhou H."/>
            <person name="Devos K.M."/>
            <person name="Bennetzen J.L."/>
            <person name="Unver T."/>
            <person name="Budak H."/>
            <person name="Gulick P.J."/>
            <person name="Galiba G."/>
            <person name="Kalapos B."/>
            <person name="Nelson D.R."/>
            <person name="Li P."/>
            <person name="You F.M."/>
            <person name="Luo M.C."/>
            <person name="Dvorak J."/>
        </authorList>
    </citation>
    <scope>NUCLEOTIDE SEQUENCE [LARGE SCALE GENOMIC DNA]</scope>
    <source>
        <strain evidence="8">cv. AL8/78</strain>
    </source>
</reference>
<evidence type="ECO:0000256" key="1">
    <source>
        <dbReference type="ARBA" id="ARBA00005894"/>
    </source>
</evidence>
<evidence type="ECO:0000259" key="7">
    <source>
        <dbReference type="Pfam" id="PF24861"/>
    </source>
</evidence>
<proteinExistence type="inferred from homology"/>
<dbReference type="EC" id="2.4.1.13" evidence="2"/>
<evidence type="ECO:0000256" key="3">
    <source>
        <dbReference type="ARBA" id="ARBA00022676"/>
    </source>
</evidence>
<feature type="compositionally biased region" description="Basic and acidic residues" evidence="6">
    <location>
        <begin position="195"/>
        <end position="205"/>
    </location>
</feature>
<reference evidence="9" key="1">
    <citation type="journal article" date="2014" name="Science">
        <title>Ancient hybridizations among the ancestral genomes of bread wheat.</title>
        <authorList>
            <consortium name="International Wheat Genome Sequencing Consortium,"/>
            <person name="Marcussen T."/>
            <person name="Sandve S.R."/>
            <person name="Heier L."/>
            <person name="Spannagl M."/>
            <person name="Pfeifer M."/>
            <person name="Jakobsen K.S."/>
            <person name="Wulff B.B."/>
            <person name="Steuernagel B."/>
            <person name="Mayer K.F."/>
            <person name="Olsen O.A."/>
        </authorList>
    </citation>
    <scope>NUCLEOTIDE SEQUENCE [LARGE SCALE GENOMIC DNA]</scope>
    <source>
        <strain evidence="9">cv. AL8/78</strain>
    </source>
</reference>
<dbReference type="EnsemblPlants" id="AET6Gv21012300.14">
    <property type="protein sequence ID" value="AET6Gv21012300.14"/>
    <property type="gene ID" value="AET6Gv21012300"/>
</dbReference>
<comment type="similarity">
    <text evidence="1">Belongs to the glycosyltransferase 1 family. Plant sucrose synthase subfamily.</text>
</comment>
<evidence type="ECO:0000256" key="5">
    <source>
        <dbReference type="ARBA" id="ARBA00049030"/>
    </source>
</evidence>
<evidence type="ECO:0000313" key="8">
    <source>
        <dbReference type="EnsemblPlants" id="AET6Gv21012300.14"/>
    </source>
</evidence>
<comment type="catalytic activity">
    <reaction evidence="5">
        <text>an NDP-alpha-D-glucose + D-fructose = a ribonucleoside 5'-diphosphate + sucrose + H(+)</text>
        <dbReference type="Rhea" id="RHEA:16241"/>
        <dbReference type="ChEBI" id="CHEBI:15378"/>
        <dbReference type="ChEBI" id="CHEBI:17992"/>
        <dbReference type="ChEBI" id="CHEBI:37721"/>
        <dbReference type="ChEBI" id="CHEBI:57930"/>
        <dbReference type="ChEBI" id="CHEBI:76533"/>
        <dbReference type="EC" id="2.4.1.13"/>
    </reaction>
</comment>
<evidence type="ECO:0000256" key="2">
    <source>
        <dbReference type="ARBA" id="ARBA00012540"/>
    </source>
</evidence>
<dbReference type="InterPro" id="IPR012820">
    <property type="entry name" value="Sucrose_synthase_pln/cyn"/>
</dbReference>
<protein>
    <recommendedName>
        <fullName evidence="2">sucrose synthase</fullName>
        <ecNumber evidence="2">2.4.1.13</ecNumber>
    </recommendedName>
</protein>
<name>A0A453Q800_AEGTS</name>
<dbReference type="PANTHER" id="PTHR45839:SF16">
    <property type="entry name" value="SUCROSE SYNTHASE 6"/>
    <property type="match status" value="1"/>
</dbReference>
<sequence>MTDPSLLCRYVSKGRRLMRNQQLMEELEASAGDDKPEKARLAEGFLGYVICSTQEAVVLPPLVAFAVRTNPGVWEFIRVHSGDLSVEEITPSAYLKCKETLYDEKWYCIINSSIHTTRKKPDEPRLDWLLLLFLQGARRQLAGGRFQRAGPLHASSDAAVVHRQRDAVRLPVHVVKAERQAGEHEAAAGLPAKSELPRRETDDQRHHRHRRQASDSIASCRGLRRRPGEEHTLPEF</sequence>
<keyword evidence="3" id="KW-0328">Glycosyltransferase</keyword>
<keyword evidence="4" id="KW-0808">Transferase</keyword>
<feature type="compositionally biased region" description="Basic and acidic residues" evidence="6">
    <location>
        <begin position="226"/>
        <end position="236"/>
    </location>
</feature>
<reference evidence="9" key="2">
    <citation type="journal article" date="2017" name="Nat. Plants">
        <title>The Aegilops tauschii genome reveals multiple impacts of transposons.</title>
        <authorList>
            <person name="Zhao G."/>
            <person name="Zou C."/>
            <person name="Li K."/>
            <person name="Wang K."/>
            <person name="Li T."/>
            <person name="Gao L."/>
            <person name="Zhang X."/>
            <person name="Wang H."/>
            <person name="Yang Z."/>
            <person name="Liu X."/>
            <person name="Jiang W."/>
            <person name="Mao L."/>
            <person name="Kong X."/>
            <person name="Jiao Y."/>
            <person name="Jia J."/>
        </authorList>
    </citation>
    <scope>NUCLEOTIDE SEQUENCE [LARGE SCALE GENOMIC DNA]</scope>
    <source>
        <strain evidence="9">cv. AL8/78</strain>
    </source>
</reference>
<dbReference type="InterPro" id="IPR056735">
    <property type="entry name" value="SUS_N"/>
</dbReference>
<evidence type="ECO:0000256" key="4">
    <source>
        <dbReference type="ARBA" id="ARBA00022679"/>
    </source>
</evidence>
<reference evidence="8" key="3">
    <citation type="journal article" date="2017" name="Nature">
        <title>Genome sequence of the progenitor of the wheat D genome Aegilops tauschii.</title>
        <authorList>
            <person name="Luo M.C."/>
            <person name="Gu Y.Q."/>
            <person name="Puiu D."/>
            <person name="Wang H."/>
            <person name="Twardziok S.O."/>
            <person name="Deal K.R."/>
            <person name="Huo N."/>
            <person name="Zhu T."/>
            <person name="Wang L."/>
            <person name="Wang Y."/>
            <person name="McGuire P.E."/>
            <person name="Liu S."/>
            <person name="Long H."/>
            <person name="Ramasamy R.K."/>
            <person name="Rodriguez J.C."/>
            <person name="Van S.L."/>
            <person name="Yuan L."/>
            <person name="Wang Z."/>
            <person name="Xia Z."/>
            <person name="Xiao L."/>
            <person name="Anderson O.D."/>
            <person name="Ouyang S."/>
            <person name="Liang Y."/>
            <person name="Zimin A.V."/>
            <person name="Pertea G."/>
            <person name="Qi P."/>
            <person name="Bennetzen J.L."/>
            <person name="Dai X."/>
            <person name="Dawson M.W."/>
            <person name="Muller H.G."/>
            <person name="Kugler K."/>
            <person name="Rivarola-Duarte L."/>
            <person name="Spannagl M."/>
            <person name="Mayer K.F.X."/>
            <person name="Lu F.H."/>
            <person name="Bevan M.W."/>
            <person name="Leroy P."/>
            <person name="Li P."/>
            <person name="You F.M."/>
            <person name="Sun Q."/>
            <person name="Liu Z."/>
            <person name="Lyons E."/>
            <person name="Wicker T."/>
            <person name="Salzberg S.L."/>
            <person name="Devos K.M."/>
            <person name="Dvorak J."/>
        </authorList>
    </citation>
    <scope>NUCLEOTIDE SEQUENCE [LARGE SCALE GENOMIC DNA]</scope>
    <source>
        <strain evidence="8">cv. AL8/78</strain>
    </source>
</reference>
<accession>A0A453Q800</accession>
<dbReference type="AlphaFoldDB" id="A0A453Q800"/>
<dbReference type="GO" id="GO:0005985">
    <property type="term" value="P:sucrose metabolic process"/>
    <property type="evidence" value="ECO:0007669"/>
    <property type="project" value="InterPro"/>
</dbReference>
<keyword evidence="9" id="KW-1185">Reference proteome</keyword>
<evidence type="ECO:0000256" key="6">
    <source>
        <dbReference type="SAM" id="MobiDB-lite"/>
    </source>
</evidence>
<organism evidence="8 9">
    <name type="scientific">Aegilops tauschii subsp. strangulata</name>
    <name type="common">Goatgrass</name>
    <dbReference type="NCBI Taxonomy" id="200361"/>
    <lineage>
        <taxon>Eukaryota</taxon>
        <taxon>Viridiplantae</taxon>
        <taxon>Streptophyta</taxon>
        <taxon>Embryophyta</taxon>
        <taxon>Tracheophyta</taxon>
        <taxon>Spermatophyta</taxon>
        <taxon>Magnoliopsida</taxon>
        <taxon>Liliopsida</taxon>
        <taxon>Poales</taxon>
        <taxon>Poaceae</taxon>
        <taxon>BOP clade</taxon>
        <taxon>Pooideae</taxon>
        <taxon>Triticodae</taxon>
        <taxon>Triticeae</taxon>
        <taxon>Triticinae</taxon>
        <taxon>Aegilops</taxon>
    </lineage>
</organism>
<dbReference type="Proteomes" id="UP000015105">
    <property type="component" value="Chromosome 6D"/>
</dbReference>
<dbReference type="Pfam" id="PF24861">
    <property type="entry name" value="SUS_N"/>
    <property type="match status" value="1"/>
</dbReference>
<dbReference type="Gene3D" id="3.10.450.330">
    <property type="match status" value="1"/>
</dbReference>
<feature type="domain" description="Sucrose synthase N-terminal" evidence="7">
    <location>
        <begin position="5"/>
        <end position="99"/>
    </location>
</feature>
<dbReference type="GO" id="GO:0016157">
    <property type="term" value="F:sucrose synthase activity"/>
    <property type="evidence" value="ECO:0007669"/>
    <property type="project" value="UniProtKB-EC"/>
</dbReference>
<reference evidence="8" key="4">
    <citation type="submission" date="2019-03" db="UniProtKB">
        <authorList>
            <consortium name="EnsemblPlants"/>
        </authorList>
    </citation>
    <scope>IDENTIFICATION</scope>
</reference>
<dbReference type="Gramene" id="AET6Gv21012300.14">
    <property type="protein sequence ID" value="AET6Gv21012300.14"/>
    <property type="gene ID" value="AET6Gv21012300"/>
</dbReference>